<gene>
    <name evidence="10" type="ORF">AKO1_005653</name>
</gene>
<evidence type="ECO:0000256" key="6">
    <source>
        <dbReference type="ARBA" id="ARBA00022833"/>
    </source>
</evidence>
<name>A0AAW2YHI0_9EUKA</name>
<dbReference type="Gene3D" id="2.60.210.10">
    <property type="entry name" value="Apoptosis, Tumor Necrosis Factor Receptor Associated Protein 2, Chain A"/>
    <property type="match status" value="1"/>
</dbReference>
<feature type="zinc finger region" description="TRAF-type" evidence="7">
    <location>
        <begin position="118"/>
        <end position="154"/>
    </location>
</feature>
<protein>
    <recommendedName>
        <fullName evidence="9">TRAF-type domain-containing protein</fullName>
    </recommendedName>
</protein>
<evidence type="ECO:0000256" key="8">
    <source>
        <dbReference type="SAM" id="MobiDB-lite"/>
    </source>
</evidence>
<dbReference type="GO" id="GO:0005737">
    <property type="term" value="C:cytoplasm"/>
    <property type="evidence" value="ECO:0007669"/>
    <property type="project" value="UniProtKB-SubCell"/>
</dbReference>
<dbReference type="Gene3D" id="3.30.40.10">
    <property type="entry name" value="Zinc/RING finger domain, C3HC4 (zinc finger)"/>
    <property type="match status" value="1"/>
</dbReference>
<sequence>MCPECDQSVAISGCIGEWFKSHPQCNHCHSNLDLQISAKCPNQYCDFMGSYPNVIEHMNNCEYDLTEYGISECESIALSDATSVMTASIFGAESIVMSRAPSHKTPAKAAQDQEMSRCILGCGKLIPRTQMEDHVENYCMERMMSCTRARLGCTWMDEAKNYNKHFESCPYEKLAPLLTKLNDRVTDYQTKIKKLEANLSSYDTRCAEESEIRANLMKEVQELTTQLERKQRIPTSTSLTSEHSGPIITHSPANNVVEVMHLKPEIEMLEDSLKFMAAHKFNWNIHHRDIYMNKQQISDVFQYKGHLWQLRFVPATNAGLYLCIKSNVSKSHAVGVRCKLFALHTSHHIDKHIILNVTHRFEKKDRCGDKLINLTMNQLLDPSKGFLHADGCLHLGAYISDVEDYESDKCCIM</sequence>
<dbReference type="Proteomes" id="UP001431209">
    <property type="component" value="Unassembled WGS sequence"/>
</dbReference>
<keyword evidence="11" id="KW-1185">Reference proteome</keyword>
<dbReference type="InterPro" id="IPR013083">
    <property type="entry name" value="Znf_RING/FYVE/PHD"/>
</dbReference>
<proteinExistence type="predicted"/>
<evidence type="ECO:0000256" key="5">
    <source>
        <dbReference type="ARBA" id="ARBA00022771"/>
    </source>
</evidence>
<keyword evidence="5 7" id="KW-0863">Zinc-finger</keyword>
<dbReference type="GO" id="GO:0008270">
    <property type="term" value="F:zinc ion binding"/>
    <property type="evidence" value="ECO:0007669"/>
    <property type="project" value="UniProtKB-KW"/>
</dbReference>
<comment type="caution">
    <text evidence="10">The sequence shown here is derived from an EMBL/GenBank/DDBJ whole genome shotgun (WGS) entry which is preliminary data.</text>
</comment>
<keyword evidence="4" id="KW-0677">Repeat</keyword>
<dbReference type="EMBL" id="JAOPGA020000108">
    <property type="protein sequence ID" value="KAL0476876.1"/>
    <property type="molecule type" value="Genomic_DNA"/>
</dbReference>
<evidence type="ECO:0000256" key="1">
    <source>
        <dbReference type="ARBA" id="ARBA00004496"/>
    </source>
</evidence>
<dbReference type="AlphaFoldDB" id="A0AAW2YHI0"/>
<evidence type="ECO:0000313" key="10">
    <source>
        <dbReference type="EMBL" id="KAL0476876.1"/>
    </source>
</evidence>
<dbReference type="InterPro" id="IPR008974">
    <property type="entry name" value="TRAF-like"/>
</dbReference>
<dbReference type="PROSITE" id="PS50145">
    <property type="entry name" value="ZF_TRAF"/>
    <property type="match status" value="1"/>
</dbReference>
<reference evidence="10 11" key="1">
    <citation type="submission" date="2024-03" db="EMBL/GenBank/DDBJ databases">
        <title>The Acrasis kona genome and developmental transcriptomes reveal deep origins of eukaryotic multicellular pathways.</title>
        <authorList>
            <person name="Sheikh S."/>
            <person name="Fu C.-J."/>
            <person name="Brown M.W."/>
            <person name="Baldauf S.L."/>
        </authorList>
    </citation>
    <scope>NUCLEOTIDE SEQUENCE [LARGE SCALE GENOMIC DNA]</scope>
    <source>
        <strain evidence="10 11">ATCC MYA-3509</strain>
    </source>
</reference>
<evidence type="ECO:0000313" key="11">
    <source>
        <dbReference type="Proteomes" id="UP001431209"/>
    </source>
</evidence>
<feature type="region of interest" description="Disordered" evidence="8">
    <location>
        <begin position="228"/>
        <end position="247"/>
    </location>
</feature>
<evidence type="ECO:0000256" key="4">
    <source>
        <dbReference type="ARBA" id="ARBA00022737"/>
    </source>
</evidence>
<dbReference type="InterPro" id="IPR002083">
    <property type="entry name" value="MATH/TRAF_dom"/>
</dbReference>
<comment type="subcellular location">
    <subcellularLocation>
        <location evidence="1">Cytoplasm</location>
    </subcellularLocation>
</comment>
<keyword evidence="3 7" id="KW-0479">Metal-binding</keyword>
<dbReference type="SUPFAM" id="SSF49599">
    <property type="entry name" value="TRAF domain-like"/>
    <property type="match status" value="2"/>
</dbReference>
<dbReference type="Pfam" id="PF02176">
    <property type="entry name" value="zf-TRAF"/>
    <property type="match status" value="1"/>
</dbReference>
<keyword evidence="6 7" id="KW-0862">Zinc</keyword>
<evidence type="ECO:0000256" key="3">
    <source>
        <dbReference type="ARBA" id="ARBA00022723"/>
    </source>
</evidence>
<evidence type="ECO:0000256" key="2">
    <source>
        <dbReference type="ARBA" id="ARBA00022490"/>
    </source>
</evidence>
<evidence type="ECO:0000256" key="7">
    <source>
        <dbReference type="PROSITE-ProRule" id="PRU00207"/>
    </source>
</evidence>
<keyword evidence="2" id="KW-0963">Cytoplasm</keyword>
<evidence type="ECO:0000259" key="9">
    <source>
        <dbReference type="PROSITE" id="PS50145"/>
    </source>
</evidence>
<dbReference type="InterPro" id="IPR001293">
    <property type="entry name" value="Znf_TRAF"/>
</dbReference>
<accession>A0AAW2YHI0</accession>
<feature type="domain" description="TRAF-type" evidence="9">
    <location>
        <begin position="118"/>
        <end position="154"/>
    </location>
</feature>
<feature type="compositionally biased region" description="Polar residues" evidence="8">
    <location>
        <begin position="233"/>
        <end position="243"/>
    </location>
</feature>
<organism evidence="10 11">
    <name type="scientific">Acrasis kona</name>
    <dbReference type="NCBI Taxonomy" id="1008807"/>
    <lineage>
        <taxon>Eukaryota</taxon>
        <taxon>Discoba</taxon>
        <taxon>Heterolobosea</taxon>
        <taxon>Tetramitia</taxon>
        <taxon>Eutetramitia</taxon>
        <taxon>Acrasidae</taxon>
        <taxon>Acrasis</taxon>
    </lineage>
</organism>
<dbReference type="CDD" id="cd00121">
    <property type="entry name" value="MATH"/>
    <property type="match status" value="1"/>
</dbReference>